<feature type="transmembrane region" description="Helical" evidence="6">
    <location>
        <begin position="224"/>
        <end position="247"/>
    </location>
</feature>
<dbReference type="GO" id="GO:0016020">
    <property type="term" value="C:membrane"/>
    <property type="evidence" value="ECO:0007669"/>
    <property type="project" value="UniProtKB-SubCell"/>
</dbReference>
<evidence type="ECO:0000256" key="2">
    <source>
        <dbReference type="ARBA" id="ARBA00022692"/>
    </source>
</evidence>
<dbReference type="CDD" id="cd12087">
    <property type="entry name" value="TM_EGFR-like"/>
    <property type="match status" value="1"/>
</dbReference>
<keyword evidence="4 6" id="KW-0472">Membrane</keyword>
<evidence type="ECO:0000313" key="8">
    <source>
        <dbReference type="Proteomes" id="UP001152607"/>
    </source>
</evidence>
<proteinExistence type="predicted"/>
<dbReference type="CDD" id="cd00161">
    <property type="entry name" value="beta-trefoil_Ricin-like"/>
    <property type="match status" value="1"/>
</dbReference>
<evidence type="ECO:0000313" key="7">
    <source>
        <dbReference type="EMBL" id="CAI6332971.1"/>
    </source>
</evidence>
<feature type="region of interest" description="Disordered" evidence="5">
    <location>
        <begin position="168"/>
        <end position="215"/>
    </location>
</feature>
<comment type="caution">
    <text evidence="7">The sequence shown here is derived from an EMBL/GenBank/DDBJ whole genome shotgun (WGS) entry which is preliminary data.</text>
</comment>
<dbReference type="AlphaFoldDB" id="A0A9W4UB42"/>
<organism evidence="7 8">
    <name type="scientific">Periconia digitata</name>
    <dbReference type="NCBI Taxonomy" id="1303443"/>
    <lineage>
        <taxon>Eukaryota</taxon>
        <taxon>Fungi</taxon>
        <taxon>Dikarya</taxon>
        <taxon>Ascomycota</taxon>
        <taxon>Pezizomycotina</taxon>
        <taxon>Dothideomycetes</taxon>
        <taxon>Pleosporomycetidae</taxon>
        <taxon>Pleosporales</taxon>
        <taxon>Massarineae</taxon>
        <taxon>Periconiaceae</taxon>
        <taxon>Periconia</taxon>
    </lineage>
</organism>
<name>A0A9W4UB42_9PLEO</name>
<evidence type="ECO:0000256" key="3">
    <source>
        <dbReference type="ARBA" id="ARBA00022989"/>
    </source>
</evidence>
<protein>
    <recommendedName>
        <fullName evidence="9">Ricin B lectin domain-containing protein</fullName>
    </recommendedName>
</protein>
<feature type="compositionally biased region" description="Low complexity" evidence="5">
    <location>
        <begin position="180"/>
        <end position="211"/>
    </location>
</feature>
<accession>A0A9W4UB42</accession>
<dbReference type="EMBL" id="CAOQHR010000004">
    <property type="protein sequence ID" value="CAI6332971.1"/>
    <property type="molecule type" value="Genomic_DNA"/>
</dbReference>
<evidence type="ECO:0008006" key="9">
    <source>
        <dbReference type="Google" id="ProtNLM"/>
    </source>
</evidence>
<keyword evidence="3 6" id="KW-1133">Transmembrane helix</keyword>
<evidence type="ECO:0000256" key="1">
    <source>
        <dbReference type="ARBA" id="ARBA00004167"/>
    </source>
</evidence>
<reference evidence="7" key="1">
    <citation type="submission" date="2023-01" db="EMBL/GenBank/DDBJ databases">
        <authorList>
            <person name="Van Ghelder C."/>
            <person name="Rancurel C."/>
        </authorList>
    </citation>
    <scope>NUCLEOTIDE SEQUENCE</scope>
    <source>
        <strain evidence="7">CNCM I-4278</strain>
    </source>
</reference>
<keyword evidence="2 6" id="KW-0812">Transmembrane</keyword>
<evidence type="ECO:0000256" key="6">
    <source>
        <dbReference type="SAM" id="Phobius"/>
    </source>
</evidence>
<sequence>MNTFDSHSWYIIFNKENRPGQTLRVVDGNGAVGMGTFLTDGTENWQIYYQQQRWYIRTLAKELGQQTWVEYQLGLTKESSTVPKMLKRDGSLGQQWTFTEVDDGNGGLLYKISNGLSGNKTCLSLPASNGTPGMQTSSGGALWDLQVNPGAGTPEHENFYRDVVDLEVPSTPSATPPPTTSSSTTFSTSQTSSTSSTSTSSSTTETPPRTSAANISSVTISPGGMAGIAIGIVSFVLVAALGVYFYLSRRKSKKAAAHNTKATTELDGSSQTVDPHVFKPVEIGSAPMIHIAQERQYQELRYEM</sequence>
<dbReference type="GO" id="GO:0071944">
    <property type="term" value="C:cell periphery"/>
    <property type="evidence" value="ECO:0007669"/>
    <property type="project" value="UniProtKB-ARBA"/>
</dbReference>
<evidence type="ECO:0000256" key="4">
    <source>
        <dbReference type="ARBA" id="ARBA00023136"/>
    </source>
</evidence>
<gene>
    <name evidence="7" type="ORF">PDIGIT_LOCUS6004</name>
</gene>
<comment type="subcellular location">
    <subcellularLocation>
        <location evidence="1">Membrane</location>
        <topology evidence="1">Single-pass membrane protein</topology>
    </subcellularLocation>
</comment>
<dbReference type="OrthoDB" id="5344815at2759"/>
<keyword evidence="8" id="KW-1185">Reference proteome</keyword>
<dbReference type="PANTHER" id="PTHR15549">
    <property type="entry name" value="PAIRED IMMUNOGLOBULIN-LIKE TYPE 2 RECEPTOR"/>
    <property type="match status" value="1"/>
</dbReference>
<dbReference type="InterPro" id="IPR051694">
    <property type="entry name" value="Immunoregulatory_rcpt-like"/>
</dbReference>
<evidence type="ECO:0000256" key="5">
    <source>
        <dbReference type="SAM" id="MobiDB-lite"/>
    </source>
</evidence>
<dbReference type="Proteomes" id="UP001152607">
    <property type="component" value="Unassembled WGS sequence"/>
</dbReference>